<protein>
    <submittedName>
        <fullName evidence="1">RCG63219</fullName>
    </submittedName>
</protein>
<accession>A6JRE4</accession>
<evidence type="ECO:0000313" key="2">
    <source>
        <dbReference type="Proteomes" id="UP000234681"/>
    </source>
</evidence>
<proteinExistence type="predicted"/>
<name>A6JRE4_RAT</name>
<dbReference type="Proteomes" id="UP000234681">
    <property type="component" value="Chromosome 9"/>
</dbReference>
<reference evidence="1 2" key="1">
    <citation type="submission" date="2005-09" db="EMBL/GenBank/DDBJ databases">
        <authorList>
            <person name="Mural R.J."/>
            <person name="Li P.W."/>
            <person name="Adams M.D."/>
            <person name="Amanatides P.G."/>
            <person name="Baden-Tillson H."/>
            <person name="Barnstead M."/>
            <person name="Chin S.H."/>
            <person name="Dew I."/>
            <person name="Evans C.A."/>
            <person name="Ferriera S."/>
            <person name="Flanigan M."/>
            <person name="Fosler C."/>
            <person name="Glodek A."/>
            <person name="Gu Z."/>
            <person name="Holt R.A."/>
            <person name="Jennings D."/>
            <person name="Kraft C.L."/>
            <person name="Lu F."/>
            <person name="Nguyen T."/>
            <person name="Nusskern D.R."/>
            <person name="Pfannkoch C.M."/>
            <person name="Sitter C."/>
            <person name="Sutton G.G."/>
            <person name="Venter J.C."/>
            <person name="Wang Z."/>
            <person name="Woodage T."/>
            <person name="Zheng X.H."/>
            <person name="Zhong F."/>
        </authorList>
    </citation>
    <scope>NUCLEOTIDE SEQUENCE [LARGE SCALE GENOMIC DNA]</scope>
    <source>
        <strain>BN</strain>
        <strain evidence="2">Sprague-Dawley</strain>
    </source>
</reference>
<dbReference type="EMBL" id="CH473997">
    <property type="protein sequence ID" value="EDL91793.1"/>
    <property type="molecule type" value="Genomic_DNA"/>
</dbReference>
<dbReference type="AlphaFoldDB" id="A6JRE4"/>
<gene>
    <name evidence="1" type="ORF">rCG_63219</name>
</gene>
<organism evidence="1 2">
    <name type="scientific">Rattus norvegicus</name>
    <name type="common">Rat</name>
    <dbReference type="NCBI Taxonomy" id="10116"/>
    <lineage>
        <taxon>Eukaryota</taxon>
        <taxon>Metazoa</taxon>
        <taxon>Chordata</taxon>
        <taxon>Craniata</taxon>
        <taxon>Vertebrata</taxon>
        <taxon>Euteleostomi</taxon>
        <taxon>Mammalia</taxon>
        <taxon>Eutheria</taxon>
        <taxon>Euarchontoglires</taxon>
        <taxon>Glires</taxon>
        <taxon>Rodentia</taxon>
        <taxon>Myomorpha</taxon>
        <taxon>Muroidea</taxon>
        <taxon>Muridae</taxon>
        <taxon>Murinae</taxon>
        <taxon>Rattus</taxon>
    </lineage>
</organism>
<sequence>MALLKNTSSINHLHWDNRHFFQSEVQDRSVDY</sequence>
<evidence type="ECO:0000313" key="1">
    <source>
        <dbReference type="EMBL" id="EDL91793.1"/>
    </source>
</evidence>